<keyword evidence="6" id="KW-1185">Reference proteome</keyword>
<dbReference type="InterPro" id="IPR036388">
    <property type="entry name" value="WH-like_DNA-bd_sf"/>
</dbReference>
<comment type="caution">
    <text evidence="5">The sequence shown here is derived from an EMBL/GenBank/DDBJ whole genome shotgun (WGS) entry which is preliminary data.</text>
</comment>
<evidence type="ECO:0000256" key="1">
    <source>
        <dbReference type="ARBA" id="ARBA00023015"/>
    </source>
</evidence>
<evidence type="ECO:0000313" key="5">
    <source>
        <dbReference type="EMBL" id="MDX5983947.1"/>
    </source>
</evidence>
<organism evidence="5 6">
    <name type="scientific">Sphingomonas echinoides</name>
    <dbReference type="NCBI Taxonomy" id="59803"/>
    <lineage>
        <taxon>Bacteria</taxon>
        <taxon>Pseudomonadati</taxon>
        <taxon>Pseudomonadota</taxon>
        <taxon>Alphaproteobacteria</taxon>
        <taxon>Sphingomonadales</taxon>
        <taxon>Sphingomonadaceae</taxon>
        <taxon>Sphingomonas</taxon>
    </lineage>
</organism>
<dbReference type="EMBL" id="JAWXXV010000001">
    <property type="protein sequence ID" value="MDX5983947.1"/>
    <property type="molecule type" value="Genomic_DNA"/>
</dbReference>
<accession>A0ABU4PLD2</accession>
<dbReference type="Gene3D" id="1.20.120.530">
    <property type="entry name" value="GntR ligand-binding domain-like"/>
    <property type="match status" value="1"/>
</dbReference>
<dbReference type="Pfam" id="PF07729">
    <property type="entry name" value="FCD"/>
    <property type="match status" value="1"/>
</dbReference>
<reference evidence="5 6" key="1">
    <citation type="submission" date="2023-11" db="EMBL/GenBank/DDBJ databases">
        <title>MicrobeMod: A computational toolkit for identifying prokaryotic methylation and restriction-modification with nanopore sequencing.</title>
        <authorList>
            <person name="Crits-Christoph A."/>
            <person name="Kang S.C."/>
            <person name="Lee H."/>
            <person name="Ostrov N."/>
        </authorList>
    </citation>
    <scope>NUCLEOTIDE SEQUENCE [LARGE SCALE GENOMIC DNA]</scope>
    <source>
        <strain evidence="5 6">ATCC 14820</strain>
    </source>
</reference>
<dbReference type="Proteomes" id="UP001279660">
    <property type="component" value="Unassembled WGS sequence"/>
</dbReference>
<dbReference type="PANTHER" id="PTHR43537:SF44">
    <property type="entry name" value="GNTR FAMILY REGULATORY PROTEIN"/>
    <property type="match status" value="1"/>
</dbReference>
<dbReference type="InterPro" id="IPR008920">
    <property type="entry name" value="TF_FadR/GntR_C"/>
</dbReference>
<proteinExistence type="predicted"/>
<evidence type="ECO:0000259" key="4">
    <source>
        <dbReference type="PROSITE" id="PS50949"/>
    </source>
</evidence>
<dbReference type="CDD" id="cd07377">
    <property type="entry name" value="WHTH_GntR"/>
    <property type="match status" value="1"/>
</dbReference>
<dbReference type="Pfam" id="PF00392">
    <property type="entry name" value="GntR"/>
    <property type="match status" value="1"/>
</dbReference>
<dbReference type="PROSITE" id="PS50949">
    <property type="entry name" value="HTH_GNTR"/>
    <property type="match status" value="1"/>
</dbReference>
<evidence type="ECO:0000256" key="3">
    <source>
        <dbReference type="ARBA" id="ARBA00023163"/>
    </source>
</evidence>
<dbReference type="SMART" id="SM00895">
    <property type="entry name" value="FCD"/>
    <property type="match status" value="1"/>
</dbReference>
<keyword evidence="3" id="KW-0804">Transcription</keyword>
<sequence length="236" mass="25644">MDDDRVFSPRIHGTIAHDIGVEIVSGVRKPGDVFGGEIEASEALGVSRTAYREAIRILAAKGLVESRPKAGTRVTPRSRWNMLDVDVLAWTFEGEPDTDFIIDLFELRGVIEPAAAAFAAARRTDADLAEMRSALDAMKHYGLADARGQSADQHFHRAVLAAARNTPLATLANSVGAAVRWTTKFKQRKRALPRDPLPDHVRVLDAIAASDAEAAREAMVTLLKLALRDMGLAQRG</sequence>
<evidence type="ECO:0000256" key="2">
    <source>
        <dbReference type="ARBA" id="ARBA00023125"/>
    </source>
</evidence>
<dbReference type="PANTHER" id="PTHR43537">
    <property type="entry name" value="TRANSCRIPTIONAL REGULATOR, GNTR FAMILY"/>
    <property type="match status" value="1"/>
</dbReference>
<name>A0ABU4PLD2_9SPHN</name>
<dbReference type="InterPro" id="IPR000524">
    <property type="entry name" value="Tscrpt_reg_HTH_GntR"/>
</dbReference>
<dbReference type="SMART" id="SM00345">
    <property type="entry name" value="HTH_GNTR"/>
    <property type="match status" value="1"/>
</dbReference>
<dbReference type="Gene3D" id="1.10.10.10">
    <property type="entry name" value="Winged helix-like DNA-binding domain superfamily/Winged helix DNA-binding domain"/>
    <property type="match status" value="1"/>
</dbReference>
<keyword evidence="2" id="KW-0238">DNA-binding</keyword>
<gene>
    <name evidence="5" type="ORF">SIL82_06720</name>
</gene>
<dbReference type="InterPro" id="IPR036390">
    <property type="entry name" value="WH_DNA-bd_sf"/>
</dbReference>
<dbReference type="SUPFAM" id="SSF48008">
    <property type="entry name" value="GntR ligand-binding domain-like"/>
    <property type="match status" value="1"/>
</dbReference>
<keyword evidence="1" id="KW-0805">Transcription regulation</keyword>
<dbReference type="RefSeq" id="WP_010404139.1">
    <property type="nucleotide sequence ID" value="NZ_JAWXXV010000001.1"/>
</dbReference>
<dbReference type="InterPro" id="IPR011711">
    <property type="entry name" value="GntR_C"/>
</dbReference>
<protein>
    <submittedName>
        <fullName evidence="5">FadR/GntR family transcriptional regulator</fullName>
    </submittedName>
</protein>
<feature type="domain" description="HTH gntR-type" evidence="4">
    <location>
        <begin position="9"/>
        <end position="77"/>
    </location>
</feature>
<evidence type="ECO:0000313" key="6">
    <source>
        <dbReference type="Proteomes" id="UP001279660"/>
    </source>
</evidence>
<dbReference type="SUPFAM" id="SSF46785">
    <property type="entry name" value="Winged helix' DNA-binding domain"/>
    <property type="match status" value="1"/>
</dbReference>